<comment type="caution">
    <text evidence="1">The sequence shown here is derived from an EMBL/GenBank/DDBJ whole genome shotgun (WGS) entry which is preliminary data.</text>
</comment>
<evidence type="ECO:0000313" key="1">
    <source>
        <dbReference type="EMBL" id="PKW16219.1"/>
    </source>
</evidence>
<proteinExistence type="predicted"/>
<dbReference type="AlphaFoldDB" id="A0A2N3XZY5"/>
<sequence length="242" mass="26596">MNSMTSDDVRGLTRFTRSLTRPGAGACDHLIAWEDFCDPAGQWLRLSVQGWQRLGGFTHHRAGITLVSFRASWLALCATIPEYHRGLDLPSFEGARVTVNAEGLLEGLVLPDRSVSLVPGRDRAEWWWRIVEAFIAPLTRALEALGGPPASSDQYWGNTVGLIGEVLRRLADDGIGGDVFAAGLELRSATGRTDLLSLHAVPGSVFSRRRTCCQLWRCGLGYCIECVLHDAPARKGRLRSNR</sequence>
<reference evidence="1" key="1">
    <citation type="submission" date="2017-12" db="EMBL/GenBank/DDBJ databases">
        <title>Sequencing the genomes of 1000 Actinobacteria strains.</title>
        <authorList>
            <person name="Klenk H.-P."/>
        </authorList>
    </citation>
    <scope>NUCLEOTIDE SEQUENCE [LARGE SCALE GENOMIC DNA]</scope>
    <source>
        <strain evidence="1">DSM 44228</strain>
    </source>
</reference>
<organism evidence="1 2">
    <name type="scientific">Saccharopolyspora spinosa</name>
    <dbReference type="NCBI Taxonomy" id="60894"/>
    <lineage>
        <taxon>Bacteria</taxon>
        <taxon>Bacillati</taxon>
        <taxon>Actinomycetota</taxon>
        <taxon>Actinomycetes</taxon>
        <taxon>Pseudonocardiales</taxon>
        <taxon>Pseudonocardiaceae</taxon>
        <taxon>Saccharopolyspora</taxon>
    </lineage>
</organism>
<name>A0A2N3XZY5_SACSN</name>
<gene>
    <name evidence="1" type="ORF">A8926_4030</name>
</gene>
<protein>
    <recommendedName>
        <fullName evidence="3">Ferric iron reductase FhuF-like transporter</fullName>
    </recommendedName>
</protein>
<dbReference type="Proteomes" id="UP000233786">
    <property type="component" value="Unassembled WGS sequence"/>
</dbReference>
<accession>A0A2N3XZY5</accession>
<evidence type="ECO:0000313" key="2">
    <source>
        <dbReference type="Proteomes" id="UP000233786"/>
    </source>
</evidence>
<dbReference type="EMBL" id="PJNB01000001">
    <property type="protein sequence ID" value="PKW16219.1"/>
    <property type="molecule type" value="Genomic_DNA"/>
</dbReference>
<evidence type="ECO:0008006" key="3">
    <source>
        <dbReference type="Google" id="ProtNLM"/>
    </source>
</evidence>
<keyword evidence="2" id="KW-1185">Reference proteome</keyword>